<keyword evidence="2" id="KW-1185">Reference proteome</keyword>
<name>A0ABY0M411_9FLAO</name>
<proteinExistence type="predicted"/>
<comment type="caution">
    <text evidence="1">The sequence shown here is derived from an EMBL/GenBank/DDBJ whole genome shotgun (WGS) entry which is preliminary data.</text>
</comment>
<reference evidence="1 2" key="1">
    <citation type="submission" date="2016-10" db="EMBL/GenBank/DDBJ databases">
        <authorList>
            <person name="Varghese N."/>
            <person name="Submissions S."/>
        </authorList>
    </citation>
    <scope>NUCLEOTIDE SEQUENCE [LARGE SCALE GENOMIC DNA]</scope>
    <source>
        <strain evidence="1 2">CGMCC 1.6859</strain>
    </source>
</reference>
<dbReference type="RefSeq" id="WP_091135938.1">
    <property type="nucleotide sequence ID" value="NZ_FMVC01000009.1"/>
</dbReference>
<sequence length="357" mass="41434">MKNIFLISIVVFLTSFKSTETDSYLNFDYEVKYLINKRECSVFICKSNPKDFFIIYDKSYLFDLLRNDNLFKISFTKNEIDYDLSKYQPSSKNAFTEIVETKETKNIGGIVCTKFIGEIKSRDFQTIEVFIAKNNKINNVNFLTIHGVKVNSEVKGLIVEINKVNNKTKEIKSDLSLKDFNKNEKSLKINDEILNKMVYKNKVDSELLKREWDKEISGGNNGVSISVEDAIVLNDAASGNKNQLISRNKSDENKQKYINIAERNHKYFRFKDGNWDQYVAANFKFTAKLASGSTYNFKAYCTISKDGIITKITDVQPEEYREEYTNFLNSVKDKWFPDEEYGEKVESSYYISAKIVK</sequence>
<protein>
    <submittedName>
        <fullName evidence="1">Uncharacterized protein</fullName>
    </submittedName>
</protein>
<evidence type="ECO:0000313" key="2">
    <source>
        <dbReference type="Proteomes" id="UP000199307"/>
    </source>
</evidence>
<dbReference type="EMBL" id="FMVC01000009">
    <property type="protein sequence ID" value="SCY98729.1"/>
    <property type="molecule type" value="Genomic_DNA"/>
</dbReference>
<accession>A0ABY0M411</accession>
<evidence type="ECO:0000313" key="1">
    <source>
        <dbReference type="EMBL" id="SCY98729.1"/>
    </source>
</evidence>
<organism evidence="1 2">
    <name type="scientific">Flavobacterium anhuiense</name>
    <dbReference type="NCBI Taxonomy" id="459526"/>
    <lineage>
        <taxon>Bacteria</taxon>
        <taxon>Pseudomonadati</taxon>
        <taxon>Bacteroidota</taxon>
        <taxon>Flavobacteriia</taxon>
        <taxon>Flavobacteriales</taxon>
        <taxon>Flavobacteriaceae</taxon>
        <taxon>Flavobacterium</taxon>
    </lineage>
</organism>
<gene>
    <name evidence="1" type="ORF">SAMN02927916_4555</name>
</gene>
<dbReference type="Proteomes" id="UP000199307">
    <property type="component" value="Unassembled WGS sequence"/>
</dbReference>